<accession>A0AC59YD65</accession>
<proteinExistence type="predicted"/>
<protein>
    <submittedName>
        <fullName evidence="1">Uncharacterized protein</fullName>
    </submittedName>
</protein>
<organism evidence="1 2">
    <name type="scientific">Rangifer tarandus platyrhynchus</name>
    <name type="common">Svalbard reindeer</name>
    <dbReference type="NCBI Taxonomy" id="3082113"/>
    <lineage>
        <taxon>Eukaryota</taxon>
        <taxon>Metazoa</taxon>
        <taxon>Chordata</taxon>
        <taxon>Craniata</taxon>
        <taxon>Vertebrata</taxon>
        <taxon>Euteleostomi</taxon>
        <taxon>Mammalia</taxon>
        <taxon>Eutheria</taxon>
        <taxon>Laurasiatheria</taxon>
        <taxon>Artiodactyla</taxon>
        <taxon>Ruminantia</taxon>
        <taxon>Pecora</taxon>
        <taxon>Cervidae</taxon>
        <taxon>Odocoileinae</taxon>
        <taxon>Rangifer</taxon>
    </lineage>
</organism>
<name>A0AC59YD65_RANTA</name>
<gene>
    <name evidence="1" type="ORF">MRATA1EN22A_LOCUS4515</name>
</gene>
<reference evidence="1" key="2">
    <citation type="submission" date="2025-03" db="EMBL/GenBank/DDBJ databases">
        <authorList>
            <consortium name="ELIXIR-Norway"/>
            <consortium name="Elixir Norway"/>
        </authorList>
    </citation>
    <scope>NUCLEOTIDE SEQUENCE</scope>
</reference>
<evidence type="ECO:0000313" key="1">
    <source>
        <dbReference type="EMBL" id="CAM9578589.1"/>
    </source>
</evidence>
<reference evidence="1" key="1">
    <citation type="submission" date="2023-05" db="EMBL/GenBank/DDBJ databases">
        <authorList>
            <consortium name="ELIXIR-Norway"/>
        </authorList>
    </citation>
    <scope>NUCLEOTIDE SEQUENCE</scope>
</reference>
<sequence>MPKVGLLQLPASSSQGAAPGGAGRPVIMGHVDQASGPLSGSAGGSLDCTPPVTSRPFFPECSAQKSPPWLSGPSKPSRLPEAASGDRKPPSAPVFSAAFRPVSENRRFICSLQFPSYVRVEAAGEAADTPAGLTRRRHVPARHAARCGGDEAGWVTAVSRRKGLGGSAPLRAAGHRRRVGRANESSDETWPTGAGTGRGPQETNRGTAESARLGDWGATATEGKQ</sequence>
<evidence type="ECO:0000313" key="2">
    <source>
        <dbReference type="Proteomes" id="UP001162501"/>
    </source>
</evidence>
<dbReference type="EMBL" id="OX596096">
    <property type="protein sequence ID" value="CAM9578589.1"/>
    <property type="molecule type" value="Genomic_DNA"/>
</dbReference>
<dbReference type="Proteomes" id="UP001162501">
    <property type="component" value="Chromosome 12"/>
</dbReference>